<reference evidence="3" key="1">
    <citation type="submission" date="2023-08" db="EMBL/GenBank/DDBJ databases">
        <authorList>
            <person name="Audoor S."/>
            <person name="Bilcke G."/>
        </authorList>
    </citation>
    <scope>NUCLEOTIDE SEQUENCE</scope>
</reference>
<evidence type="ECO:0000313" key="3">
    <source>
        <dbReference type="EMBL" id="CAJ1951444.1"/>
    </source>
</evidence>
<dbReference type="PANTHER" id="PTHR32385">
    <property type="entry name" value="MANNOSYL PHOSPHORYLINOSITOL CERAMIDE SYNTHASE"/>
    <property type="match status" value="1"/>
</dbReference>
<comment type="caution">
    <text evidence="3">The sequence shown here is derived from an EMBL/GenBank/DDBJ whole genome shotgun (WGS) entry which is preliminary data.</text>
</comment>
<evidence type="ECO:0008006" key="5">
    <source>
        <dbReference type="Google" id="ProtNLM"/>
    </source>
</evidence>
<keyword evidence="4" id="KW-1185">Reference proteome</keyword>
<dbReference type="InterPro" id="IPR007577">
    <property type="entry name" value="GlycoTrfase_DXD_sugar-bd_CS"/>
</dbReference>
<keyword evidence="2" id="KW-0812">Transmembrane</keyword>
<feature type="transmembrane region" description="Helical" evidence="2">
    <location>
        <begin position="264"/>
        <end position="283"/>
    </location>
</feature>
<protein>
    <recommendedName>
        <fullName evidence="5">Alpha 1,4-glycosyltransferase domain-containing protein</fullName>
    </recommendedName>
</protein>
<accession>A0AAD2FS40</accession>
<evidence type="ECO:0000256" key="1">
    <source>
        <dbReference type="ARBA" id="ARBA00022679"/>
    </source>
</evidence>
<dbReference type="GO" id="GO:0016020">
    <property type="term" value="C:membrane"/>
    <property type="evidence" value="ECO:0007669"/>
    <property type="project" value="GOC"/>
</dbReference>
<dbReference type="EMBL" id="CAKOGP040001781">
    <property type="protein sequence ID" value="CAJ1951444.1"/>
    <property type="molecule type" value="Genomic_DNA"/>
</dbReference>
<dbReference type="PANTHER" id="PTHR32385:SF15">
    <property type="entry name" value="INOSITOL PHOSPHOCERAMIDE MANNOSYLTRANSFERASE 1"/>
    <property type="match status" value="1"/>
</dbReference>
<dbReference type="GO" id="GO:0051999">
    <property type="term" value="P:mannosyl-inositol phosphorylceramide biosynthetic process"/>
    <property type="evidence" value="ECO:0007669"/>
    <property type="project" value="TreeGrafter"/>
</dbReference>
<dbReference type="GO" id="GO:0000030">
    <property type="term" value="F:mannosyltransferase activity"/>
    <property type="evidence" value="ECO:0007669"/>
    <property type="project" value="TreeGrafter"/>
</dbReference>
<proteinExistence type="predicted"/>
<dbReference type="AlphaFoldDB" id="A0AAD2FS40"/>
<organism evidence="3 4">
    <name type="scientific">Cylindrotheca closterium</name>
    <dbReference type="NCBI Taxonomy" id="2856"/>
    <lineage>
        <taxon>Eukaryota</taxon>
        <taxon>Sar</taxon>
        <taxon>Stramenopiles</taxon>
        <taxon>Ochrophyta</taxon>
        <taxon>Bacillariophyta</taxon>
        <taxon>Bacillariophyceae</taxon>
        <taxon>Bacillariophycidae</taxon>
        <taxon>Bacillariales</taxon>
        <taxon>Bacillariaceae</taxon>
        <taxon>Cylindrotheca</taxon>
    </lineage>
</organism>
<keyword evidence="1" id="KW-0808">Transferase</keyword>
<sequence>MLETKHPIDLYNNVLNTIHEYSRAWSIPAEEMDIMFIDDPLCLKLIPQVEPRLLEYFKLEPKGSFKADICRVAALHLYGGYYFDVDIQVLKALQPNPDTDFITSTCGNHQFFQAVMALAPEHPLARATLDSMLDDWYQIPTVMEYFSNRSLNANFSMGEEYIKKREEYLGRFFNMSHEIKPMLGTATLRLAYDRHRKSVTPWILDELDNADNTLYPELKREDTGWGCNYMVHDGSKMEPYFYSRCMGTEGCPHSKPWAMPMKRGTLLVFLLCLLLMVWLSLALSQLPKLPPVGNGAKKYY</sequence>
<dbReference type="Proteomes" id="UP001295423">
    <property type="component" value="Unassembled WGS sequence"/>
</dbReference>
<dbReference type="Gene3D" id="3.90.550.20">
    <property type="match status" value="1"/>
</dbReference>
<keyword evidence="2" id="KW-0472">Membrane</keyword>
<dbReference type="SUPFAM" id="SSF53448">
    <property type="entry name" value="Nucleotide-diphospho-sugar transferases"/>
    <property type="match status" value="1"/>
</dbReference>
<dbReference type="InterPro" id="IPR051706">
    <property type="entry name" value="Glycosyltransferase_domain"/>
</dbReference>
<dbReference type="InterPro" id="IPR029044">
    <property type="entry name" value="Nucleotide-diphossugar_trans"/>
</dbReference>
<evidence type="ECO:0000313" key="4">
    <source>
        <dbReference type="Proteomes" id="UP001295423"/>
    </source>
</evidence>
<keyword evidence="2" id="KW-1133">Transmembrane helix</keyword>
<dbReference type="Pfam" id="PF04488">
    <property type="entry name" value="Gly_transf_sug"/>
    <property type="match status" value="1"/>
</dbReference>
<evidence type="ECO:0000256" key="2">
    <source>
        <dbReference type="SAM" id="Phobius"/>
    </source>
</evidence>
<gene>
    <name evidence="3" type="ORF">CYCCA115_LOCUS13076</name>
</gene>
<name>A0AAD2FS40_9STRA</name>